<organism evidence="2 3">
    <name type="scientific">Eucalyptus globulus</name>
    <name type="common">Tasmanian blue gum</name>
    <dbReference type="NCBI Taxonomy" id="34317"/>
    <lineage>
        <taxon>Eukaryota</taxon>
        <taxon>Viridiplantae</taxon>
        <taxon>Streptophyta</taxon>
        <taxon>Embryophyta</taxon>
        <taxon>Tracheophyta</taxon>
        <taxon>Spermatophyta</taxon>
        <taxon>Magnoliopsida</taxon>
        <taxon>eudicotyledons</taxon>
        <taxon>Gunneridae</taxon>
        <taxon>Pentapetalae</taxon>
        <taxon>rosids</taxon>
        <taxon>malvids</taxon>
        <taxon>Myrtales</taxon>
        <taxon>Myrtaceae</taxon>
        <taxon>Myrtoideae</taxon>
        <taxon>Eucalypteae</taxon>
        <taxon>Eucalyptus</taxon>
    </lineage>
</organism>
<protein>
    <submittedName>
        <fullName evidence="2">Uncharacterized protein</fullName>
    </submittedName>
</protein>
<feature type="region of interest" description="Disordered" evidence="1">
    <location>
        <begin position="30"/>
        <end position="76"/>
    </location>
</feature>
<evidence type="ECO:0000256" key="1">
    <source>
        <dbReference type="SAM" id="MobiDB-lite"/>
    </source>
</evidence>
<name>A0ABD3L722_EUCGL</name>
<evidence type="ECO:0000313" key="2">
    <source>
        <dbReference type="EMBL" id="KAL3747616.1"/>
    </source>
</evidence>
<dbReference type="AlphaFoldDB" id="A0ABD3L722"/>
<dbReference type="Proteomes" id="UP001634007">
    <property type="component" value="Unassembled WGS sequence"/>
</dbReference>
<proteinExistence type="predicted"/>
<reference evidence="2 3" key="1">
    <citation type="submission" date="2024-11" db="EMBL/GenBank/DDBJ databases">
        <title>Chromosome-level genome assembly of Eucalyptus globulus Labill. provides insights into its genome evolution.</title>
        <authorList>
            <person name="Li X."/>
        </authorList>
    </citation>
    <scope>NUCLEOTIDE SEQUENCE [LARGE SCALE GENOMIC DNA]</scope>
    <source>
        <strain evidence="2">CL2024</strain>
        <tissue evidence="2">Fresh tender leaves</tissue>
    </source>
</reference>
<evidence type="ECO:0000313" key="3">
    <source>
        <dbReference type="Proteomes" id="UP001634007"/>
    </source>
</evidence>
<gene>
    <name evidence="2" type="ORF">ACJRO7_016421</name>
</gene>
<comment type="caution">
    <text evidence="2">The sequence shown here is derived from an EMBL/GenBank/DDBJ whole genome shotgun (WGS) entry which is preliminary data.</text>
</comment>
<accession>A0ABD3L722</accession>
<keyword evidence="3" id="KW-1185">Reference proteome</keyword>
<sequence>MRQARRFRARERGSGSWRWWRWRRRRGEGVGSKLEMPSAGTIGSDEEKVAPQGDNGGGDNVLEIADLSLRGKRRDS</sequence>
<dbReference type="EMBL" id="JBJKBG010000003">
    <property type="protein sequence ID" value="KAL3747616.1"/>
    <property type="molecule type" value="Genomic_DNA"/>
</dbReference>